<dbReference type="EMBL" id="JBHSQV010000187">
    <property type="protein sequence ID" value="MFC5989102.1"/>
    <property type="molecule type" value="Genomic_DNA"/>
</dbReference>
<keyword evidence="4 6" id="KW-0732">Signal</keyword>
<feature type="region of interest" description="Disordered" evidence="5">
    <location>
        <begin position="29"/>
        <end position="56"/>
    </location>
</feature>
<reference evidence="8" key="1">
    <citation type="journal article" date="2019" name="Int. J. Syst. Evol. Microbiol.">
        <title>The Global Catalogue of Microorganisms (GCM) 10K type strain sequencing project: providing services to taxonomists for standard genome sequencing and annotation.</title>
        <authorList>
            <consortium name="The Broad Institute Genomics Platform"/>
            <consortium name="The Broad Institute Genome Sequencing Center for Infectious Disease"/>
            <person name="Wu L."/>
            <person name="Ma J."/>
        </authorList>
    </citation>
    <scope>NUCLEOTIDE SEQUENCE [LARGE SCALE GENOMIC DNA]</scope>
    <source>
        <strain evidence="8">CCM 8749</strain>
    </source>
</reference>
<organism evidence="7 8">
    <name type="scientific">Marinicrinis lubricantis</name>
    <dbReference type="NCBI Taxonomy" id="2086470"/>
    <lineage>
        <taxon>Bacteria</taxon>
        <taxon>Bacillati</taxon>
        <taxon>Bacillota</taxon>
        <taxon>Bacilli</taxon>
        <taxon>Bacillales</taxon>
        <taxon>Paenibacillaceae</taxon>
    </lineage>
</organism>
<feature type="chain" id="PRO_5045850209" evidence="6">
    <location>
        <begin position="21"/>
        <end position="456"/>
    </location>
</feature>
<name>A0ABW1IVF1_9BACL</name>
<dbReference type="InterPro" id="IPR050490">
    <property type="entry name" value="Bact_solute-bd_prot1"/>
</dbReference>
<evidence type="ECO:0000313" key="7">
    <source>
        <dbReference type="EMBL" id="MFC5989102.1"/>
    </source>
</evidence>
<dbReference type="RefSeq" id="WP_379896663.1">
    <property type="nucleotide sequence ID" value="NZ_CBCSCT010000002.1"/>
</dbReference>
<feature type="signal peptide" evidence="6">
    <location>
        <begin position="1"/>
        <end position="20"/>
    </location>
</feature>
<dbReference type="Gene3D" id="3.40.190.10">
    <property type="entry name" value="Periplasmic binding protein-like II"/>
    <property type="match status" value="1"/>
</dbReference>
<feature type="compositionally biased region" description="Low complexity" evidence="5">
    <location>
        <begin position="29"/>
        <end position="40"/>
    </location>
</feature>
<dbReference type="InterPro" id="IPR006059">
    <property type="entry name" value="SBP"/>
</dbReference>
<dbReference type="Pfam" id="PF01547">
    <property type="entry name" value="SBP_bac_1"/>
    <property type="match status" value="1"/>
</dbReference>
<evidence type="ECO:0000256" key="5">
    <source>
        <dbReference type="SAM" id="MobiDB-lite"/>
    </source>
</evidence>
<evidence type="ECO:0000256" key="4">
    <source>
        <dbReference type="ARBA" id="ARBA00022729"/>
    </source>
</evidence>
<comment type="caution">
    <text evidence="7">The sequence shown here is derived from an EMBL/GenBank/DDBJ whole genome shotgun (WGS) entry which is preliminary data.</text>
</comment>
<protein>
    <submittedName>
        <fullName evidence="7">ABC transporter substrate-binding protein</fullName>
    </submittedName>
</protein>
<evidence type="ECO:0000313" key="8">
    <source>
        <dbReference type="Proteomes" id="UP001596250"/>
    </source>
</evidence>
<evidence type="ECO:0000256" key="1">
    <source>
        <dbReference type="ARBA" id="ARBA00004196"/>
    </source>
</evidence>
<comment type="subcellular location">
    <subcellularLocation>
        <location evidence="1">Cell envelope</location>
    </subcellularLocation>
</comment>
<sequence length="456" mass="51050">MRKLLSVFVMLIMIFTVILAGCSSGNNNNQPANSNAPSQNTNNEQDMGNGESENESAAYEIPDGTTITIVNGGGTSVEKQMEMYGNALKKKFPQVNFDIRASTKELNLDKMILNGDKFDIFVRSVGSIFYEMPKHQIQYDMSELVSKHQVDLSGIDPVLVQSMTDNADGQLWGIPFLNSTLVLYYNKDMFDEFGVDYPTDGITWNELYDMAKQFNQAKDGVSYIGLEYSGHHITKLNNLGLSYVDPNTGLSTYDDERWKAVLDVFYTPMQDSGYQAFMAQNENKMPSNQFYEGKAAMMVTLVHHAGSEAFENFDFDWDMVAAPTYAENPGIGAQAYPEYAAIPAFSENKDAAMKVIEYMISEEFQLEFSKNGNMPVLTNKDVQAAYGTGKFQGKNQTAVFYNPFAPVMRKSQFDADVEKKMTQYLNDLALGRMDINTLLLKAKEESDQVIAEKSGQ</sequence>
<dbReference type="PANTHER" id="PTHR43649">
    <property type="entry name" value="ARABINOSE-BINDING PROTEIN-RELATED"/>
    <property type="match status" value="1"/>
</dbReference>
<evidence type="ECO:0000256" key="2">
    <source>
        <dbReference type="ARBA" id="ARBA00008520"/>
    </source>
</evidence>
<dbReference type="PROSITE" id="PS51257">
    <property type="entry name" value="PROKAR_LIPOPROTEIN"/>
    <property type="match status" value="1"/>
</dbReference>
<evidence type="ECO:0000256" key="6">
    <source>
        <dbReference type="SAM" id="SignalP"/>
    </source>
</evidence>
<evidence type="ECO:0000256" key="3">
    <source>
        <dbReference type="ARBA" id="ARBA00022448"/>
    </source>
</evidence>
<gene>
    <name evidence="7" type="ORF">ACFPXP_22080</name>
</gene>
<keyword evidence="3" id="KW-0813">Transport</keyword>
<dbReference type="Proteomes" id="UP001596250">
    <property type="component" value="Unassembled WGS sequence"/>
</dbReference>
<dbReference type="PANTHER" id="PTHR43649:SF31">
    <property type="entry name" value="SN-GLYCEROL-3-PHOSPHATE-BINDING PERIPLASMIC PROTEIN UGPB"/>
    <property type="match status" value="1"/>
</dbReference>
<dbReference type="SUPFAM" id="SSF53850">
    <property type="entry name" value="Periplasmic binding protein-like II"/>
    <property type="match status" value="1"/>
</dbReference>
<keyword evidence="8" id="KW-1185">Reference proteome</keyword>
<accession>A0ABW1IVF1</accession>
<proteinExistence type="inferred from homology"/>
<comment type="similarity">
    <text evidence="2">Belongs to the bacterial solute-binding protein 1 family.</text>
</comment>